<accession>A0A5D3EFQ3</accession>
<dbReference type="EMBL" id="VKLW01000047">
    <property type="protein sequence ID" value="TYK31943.1"/>
    <property type="molecule type" value="Genomic_DNA"/>
</dbReference>
<reference evidence="1 2" key="1">
    <citation type="submission" date="2019-07" db="EMBL/GenBank/DDBJ databases">
        <title>Draft Genome Sequences of Bacteroides pyogenes Strains Isolated from the Uterus Holstein Dairy Cows with Metritis.</title>
        <authorList>
            <person name="Cunha F."/>
            <person name="Galvao K.N."/>
            <person name="Jeon S.J."/>
            <person name="Jeong K.C."/>
        </authorList>
    </citation>
    <scope>NUCLEOTIDE SEQUENCE [LARGE SCALE GENOMIC DNA]</scope>
    <source>
        <strain evidence="1 2">KG-31</strain>
    </source>
</reference>
<evidence type="ECO:0000313" key="2">
    <source>
        <dbReference type="Proteomes" id="UP000324383"/>
    </source>
</evidence>
<comment type="caution">
    <text evidence="1">The sequence shown here is derived from an EMBL/GenBank/DDBJ whole genome shotgun (WGS) entry which is preliminary data.</text>
</comment>
<dbReference type="Gene3D" id="3.40.630.30">
    <property type="match status" value="1"/>
</dbReference>
<dbReference type="AlphaFoldDB" id="A0A5D3EFQ3"/>
<evidence type="ECO:0008006" key="3">
    <source>
        <dbReference type="Google" id="ProtNLM"/>
    </source>
</evidence>
<evidence type="ECO:0000313" key="1">
    <source>
        <dbReference type="EMBL" id="TYK31943.1"/>
    </source>
</evidence>
<name>A0A5D3EFQ3_9BACE</name>
<gene>
    <name evidence="1" type="ORF">FNJ60_14245</name>
</gene>
<sequence>MPPLRRHERMMRALEKTDMIRVRPTEWKDLPAVMEAYEAACHFMCANGNHAQWVNGYLSEEN</sequence>
<dbReference type="Proteomes" id="UP000324383">
    <property type="component" value="Unassembled WGS sequence"/>
</dbReference>
<protein>
    <recommendedName>
        <fullName evidence="3">GNAT family N-acetyltransferase</fullName>
    </recommendedName>
</protein>
<proteinExistence type="predicted"/>
<organism evidence="1 2">
    <name type="scientific">Bacteroides pyogenes</name>
    <dbReference type="NCBI Taxonomy" id="310300"/>
    <lineage>
        <taxon>Bacteria</taxon>
        <taxon>Pseudomonadati</taxon>
        <taxon>Bacteroidota</taxon>
        <taxon>Bacteroidia</taxon>
        <taxon>Bacteroidales</taxon>
        <taxon>Bacteroidaceae</taxon>
        <taxon>Bacteroides</taxon>
    </lineage>
</organism>
<keyword evidence="2" id="KW-1185">Reference proteome</keyword>